<feature type="signal peptide" evidence="2">
    <location>
        <begin position="1"/>
        <end position="22"/>
    </location>
</feature>
<dbReference type="Proteomes" id="UP000008229">
    <property type="component" value="Chromosome"/>
</dbReference>
<reference evidence="3 4" key="1">
    <citation type="journal article" date="2010" name="Stand. Genomic Sci.">
        <title>Complete genome sequence of Conexibacter woesei type strain (ID131577).</title>
        <authorList>
            <person name="Pukall R."/>
            <person name="Lapidus A."/>
            <person name="Glavina Del Rio T."/>
            <person name="Copeland A."/>
            <person name="Tice H."/>
            <person name="Cheng J.-F."/>
            <person name="Lucas S."/>
            <person name="Chen F."/>
            <person name="Nolan M."/>
            <person name="Bruce D."/>
            <person name="Goodwin L."/>
            <person name="Pitluck S."/>
            <person name="Mavromatis K."/>
            <person name="Ivanova N."/>
            <person name="Ovchinnikova G."/>
            <person name="Pati A."/>
            <person name="Chen A."/>
            <person name="Palaniappan K."/>
            <person name="Land M."/>
            <person name="Hauser L."/>
            <person name="Chang Y.-J."/>
            <person name="Jeffries C.D."/>
            <person name="Chain P."/>
            <person name="Meincke L."/>
            <person name="Sims D."/>
            <person name="Brettin T."/>
            <person name="Detter J.C."/>
            <person name="Rohde M."/>
            <person name="Goeker M."/>
            <person name="Bristow J."/>
            <person name="Eisen J.A."/>
            <person name="Markowitz V."/>
            <person name="Kyrpides N.C."/>
            <person name="Klenk H.-P."/>
            <person name="Hugenholtz P."/>
        </authorList>
    </citation>
    <scope>NUCLEOTIDE SEQUENCE [LARGE SCALE GENOMIC DNA]</scope>
    <source>
        <strain evidence="4">DSM 14684 / CIP 108061 / JCM 11494 / NBRC 100937 / ID131577</strain>
    </source>
</reference>
<proteinExistence type="predicted"/>
<sequence precursor="true">MSNTFARLAAFAVLLVAVFTGAALLGSATDPSGSSADEGHGGQAAGEHGMTEPAASAREDAGAHGDDHAEAPAAGASATAALPGLQVAQDGYRLVLDRDRYAARDRTPVRFRVVGADGETVTRFQLEHEKRLHFIVVRRDLSGFQHLHPTMAADGTWSADVDLSKPGTWRVFADFKRDDRQRTLGADVQVPGTFTPAQPLESGTSARSDGGLDVTLRATAPRSGAENQLDFEVRDGDRVVNDRLQPYLGARGHLVALREGDLAYLHTHPDGDRLSFATSWPSAGDYRLYVQFQYEGRIHTATFAQEVPR</sequence>
<keyword evidence="2" id="KW-0732">Signal</keyword>
<gene>
    <name evidence="3" type="ordered locus">Cwoe_0468</name>
</gene>
<dbReference type="KEGG" id="cwo:Cwoe_0468"/>
<dbReference type="EMBL" id="CP001854">
    <property type="protein sequence ID" value="ADB48904.1"/>
    <property type="molecule type" value="Genomic_DNA"/>
</dbReference>
<dbReference type="HOGENOM" id="CLU_055269_1_0_11"/>
<feature type="region of interest" description="Disordered" evidence="1">
    <location>
        <begin position="191"/>
        <end position="211"/>
    </location>
</feature>
<dbReference type="AlphaFoldDB" id="D3F7D3"/>
<reference evidence="4" key="2">
    <citation type="submission" date="2010-01" db="EMBL/GenBank/DDBJ databases">
        <title>The complete genome of Conexibacter woesei DSM 14684.</title>
        <authorList>
            <consortium name="US DOE Joint Genome Institute (JGI-PGF)"/>
            <person name="Lucas S."/>
            <person name="Copeland A."/>
            <person name="Lapidus A."/>
            <person name="Glavina del Rio T."/>
            <person name="Dalin E."/>
            <person name="Tice H."/>
            <person name="Bruce D."/>
            <person name="Goodwin L."/>
            <person name="Pitluck S."/>
            <person name="Kyrpides N."/>
            <person name="Mavromatis K."/>
            <person name="Ivanova N."/>
            <person name="Mikhailova N."/>
            <person name="Chertkov O."/>
            <person name="Brettin T."/>
            <person name="Detter J.C."/>
            <person name="Han C."/>
            <person name="Larimer F."/>
            <person name="Land M."/>
            <person name="Hauser L."/>
            <person name="Markowitz V."/>
            <person name="Cheng J.-F."/>
            <person name="Hugenholtz P."/>
            <person name="Woyke T."/>
            <person name="Wu D."/>
            <person name="Pukall R."/>
            <person name="Steenblock K."/>
            <person name="Schneider S."/>
            <person name="Klenk H.-P."/>
            <person name="Eisen J.A."/>
        </authorList>
    </citation>
    <scope>NUCLEOTIDE SEQUENCE [LARGE SCALE GENOMIC DNA]</scope>
    <source>
        <strain evidence="4">DSM 14684 / CIP 108061 / JCM 11494 / NBRC 100937 / ID131577</strain>
    </source>
</reference>
<dbReference type="OrthoDB" id="128043at2"/>
<accession>D3F7D3</accession>
<evidence type="ECO:0000313" key="4">
    <source>
        <dbReference type="Proteomes" id="UP000008229"/>
    </source>
</evidence>
<dbReference type="RefSeq" id="WP_012931957.1">
    <property type="nucleotide sequence ID" value="NC_013739.1"/>
</dbReference>
<feature type="compositionally biased region" description="Basic and acidic residues" evidence="1">
    <location>
        <begin position="57"/>
        <end position="70"/>
    </location>
</feature>
<name>D3F7D3_CONWI</name>
<dbReference type="STRING" id="469383.Cwoe_0468"/>
<protein>
    <recommendedName>
        <fullName evidence="5">Secreted protein</fullName>
    </recommendedName>
</protein>
<dbReference type="eggNOG" id="COG2372">
    <property type="taxonomic scope" value="Bacteria"/>
</dbReference>
<evidence type="ECO:0000256" key="2">
    <source>
        <dbReference type="SAM" id="SignalP"/>
    </source>
</evidence>
<organism evidence="3 4">
    <name type="scientific">Conexibacter woesei (strain DSM 14684 / CCUG 47730 / CIP 108061 / JCM 11494 / NBRC 100937 / ID131577)</name>
    <dbReference type="NCBI Taxonomy" id="469383"/>
    <lineage>
        <taxon>Bacteria</taxon>
        <taxon>Bacillati</taxon>
        <taxon>Actinomycetota</taxon>
        <taxon>Thermoleophilia</taxon>
        <taxon>Solirubrobacterales</taxon>
        <taxon>Conexibacteraceae</taxon>
        <taxon>Conexibacter</taxon>
    </lineage>
</organism>
<evidence type="ECO:0000313" key="3">
    <source>
        <dbReference type="EMBL" id="ADB48904.1"/>
    </source>
</evidence>
<evidence type="ECO:0008006" key="5">
    <source>
        <dbReference type="Google" id="ProtNLM"/>
    </source>
</evidence>
<feature type="region of interest" description="Disordered" evidence="1">
    <location>
        <begin position="28"/>
        <end position="72"/>
    </location>
</feature>
<keyword evidence="4" id="KW-1185">Reference proteome</keyword>
<evidence type="ECO:0000256" key="1">
    <source>
        <dbReference type="SAM" id="MobiDB-lite"/>
    </source>
</evidence>
<feature type="chain" id="PRO_5038638725" description="Secreted protein" evidence="2">
    <location>
        <begin position="23"/>
        <end position="309"/>
    </location>
</feature>